<dbReference type="PANTHER" id="PTHR36151">
    <property type="entry name" value="BLR2777 PROTEIN"/>
    <property type="match status" value="1"/>
</dbReference>
<evidence type="ECO:0000313" key="4">
    <source>
        <dbReference type="Proteomes" id="UP001550628"/>
    </source>
</evidence>
<accession>A0ABV2WPS0</accession>
<dbReference type="PANTHER" id="PTHR36151:SF3">
    <property type="entry name" value="ER-BOUND OXYGENASE MPAB_MPAB'_RUBBER OXYGENASE CATALYTIC DOMAIN-CONTAINING PROTEIN"/>
    <property type="match status" value="1"/>
</dbReference>
<evidence type="ECO:0000256" key="1">
    <source>
        <dbReference type="SAM" id="MobiDB-lite"/>
    </source>
</evidence>
<comment type="caution">
    <text evidence="3">The sequence shown here is derived from an EMBL/GenBank/DDBJ whole genome shotgun (WGS) entry which is preliminary data.</text>
</comment>
<dbReference type="EMBL" id="JBEYBF010000007">
    <property type="protein sequence ID" value="MEU1952885.1"/>
    <property type="molecule type" value="Genomic_DNA"/>
</dbReference>
<feature type="domain" description="ER-bound oxygenase mpaB/mpaB'/Rubber oxygenase catalytic" evidence="2">
    <location>
        <begin position="35"/>
        <end position="258"/>
    </location>
</feature>
<dbReference type="InterPro" id="IPR018713">
    <property type="entry name" value="MPAB/Lcp_cat_dom"/>
</dbReference>
<protein>
    <submittedName>
        <fullName evidence="3">Oxygenase MpaB family protein</fullName>
    </submittedName>
</protein>
<dbReference type="Proteomes" id="UP001550628">
    <property type="component" value="Unassembled WGS sequence"/>
</dbReference>
<sequence>MTSTPAAGPPVSGSAAGPAHSVQDEEFDFRPYIDGAAILGAAANVIMQLAVPGVGYGVLESPVDSGRLTLHPVKRTRTTLTYLAVALLGSPAERTAYRAAVDTSHRQVRSTAQSPVRYNAFDRDLQLWVAACLYWGARDIRERMHGRADADLEETIYRHSARLGTTLQVPPDAWPADPAAFDRYWTENLAATKIDPPVRDMLNEIVDLKMFPRPVQFLGGRFNRWVTAGLLPPHLRAEMGMAWSAGDERRFGRMLRGLGRISATLPAPLRSFPIQAYLVDFRIRRRFGLKLV</sequence>
<name>A0ABV2WPS0_9NOCA</name>
<dbReference type="Pfam" id="PF09995">
    <property type="entry name" value="MPAB_Lcp_cat"/>
    <property type="match status" value="1"/>
</dbReference>
<feature type="region of interest" description="Disordered" evidence="1">
    <location>
        <begin position="1"/>
        <end position="20"/>
    </location>
</feature>
<gene>
    <name evidence="3" type="ORF">ABZ510_13555</name>
</gene>
<keyword evidence="4" id="KW-1185">Reference proteome</keyword>
<evidence type="ECO:0000313" key="3">
    <source>
        <dbReference type="EMBL" id="MEU1952885.1"/>
    </source>
</evidence>
<organism evidence="3 4">
    <name type="scientific">Nocardia rhamnosiphila</name>
    <dbReference type="NCBI Taxonomy" id="426716"/>
    <lineage>
        <taxon>Bacteria</taxon>
        <taxon>Bacillati</taxon>
        <taxon>Actinomycetota</taxon>
        <taxon>Actinomycetes</taxon>
        <taxon>Mycobacteriales</taxon>
        <taxon>Nocardiaceae</taxon>
        <taxon>Nocardia</taxon>
    </lineage>
</organism>
<dbReference type="RefSeq" id="WP_356957266.1">
    <property type="nucleotide sequence ID" value="NZ_JBEYBD010000008.1"/>
</dbReference>
<reference evidence="3 4" key="1">
    <citation type="submission" date="2024-06" db="EMBL/GenBank/DDBJ databases">
        <title>The Natural Products Discovery Center: Release of the First 8490 Sequenced Strains for Exploring Actinobacteria Biosynthetic Diversity.</title>
        <authorList>
            <person name="Kalkreuter E."/>
            <person name="Kautsar S.A."/>
            <person name="Yang D."/>
            <person name="Bader C.D."/>
            <person name="Teijaro C.N."/>
            <person name="Fluegel L."/>
            <person name="Davis C.M."/>
            <person name="Simpson J.R."/>
            <person name="Lauterbach L."/>
            <person name="Steele A.D."/>
            <person name="Gui C."/>
            <person name="Meng S."/>
            <person name="Li G."/>
            <person name="Viehrig K."/>
            <person name="Ye F."/>
            <person name="Su P."/>
            <person name="Kiefer A.F."/>
            <person name="Nichols A."/>
            <person name="Cepeda A.J."/>
            <person name="Yan W."/>
            <person name="Fan B."/>
            <person name="Jiang Y."/>
            <person name="Adhikari A."/>
            <person name="Zheng C.-J."/>
            <person name="Schuster L."/>
            <person name="Cowan T.M."/>
            <person name="Smanski M.J."/>
            <person name="Chevrette M.G."/>
            <person name="De Carvalho L.P.S."/>
            <person name="Shen B."/>
        </authorList>
    </citation>
    <scope>NUCLEOTIDE SEQUENCE [LARGE SCALE GENOMIC DNA]</scope>
    <source>
        <strain evidence="3 4">NPDC019708</strain>
    </source>
</reference>
<evidence type="ECO:0000259" key="2">
    <source>
        <dbReference type="Pfam" id="PF09995"/>
    </source>
</evidence>
<proteinExistence type="predicted"/>